<evidence type="ECO:0000256" key="3">
    <source>
        <dbReference type="ARBA" id="ARBA00022729"/>
    </source>
</evidence>
<dbReference type="Gene3D" id="3.40.190.10">
    <property type="entry name" value="Periplasmic binding protein-like II"/>
    <property type="match status" value="1"/>
</dbReference>
<dbReference type="GO" id="GO:0030288">
    <property type="term" value="C:outer membrane-bounded periplasmic space"/>
    <property type="evidence" value="ECO:0007669"/>
    <property type="project" value="UniProtKB-ARBA"/>
</dbReference>
<evidence type="ECO:0000256" key="4">
    <source>
        <dbReference type="SAM" id="SignalP"/>
    </source>
</evidence>
<dbReference type="Gene3D" id="3.10.105.10">
    <property type="entry name" value="Dipeptide-binding Protein, Domain 3"/>
    <property type="match status" value="1"/>
</dbReference>
<dbReference type="InterPro" id="IPR000914">
    <property type="entry name" value="SBP_5_dom"/>
</dbReference>
<dbReference type="Proteomes" id="UP000245212">
    <property type="component" value="Unassembled WGS sequence"/>
</dbReference>
<dbReference type="CDD" id="cd08498">
    <property type="entry name" value="PBP2_NikA_DppA_OppA_like_2"/>
    <property type="match status" value="1"/>
</dbReference>
<keyword evidence="2" id="KW-0813">Transport</keyword>
<sequence length="542" mass="58847">MTLTRLTPAATCVALLTAALSTAASAQTLKIGLAAEPTAVDPHYHQTTPNEALLMHIFEPLVAMNADMQMQPALAASWQPLDDTTWEFKLDPAAKFSNGEPFTANDVIFTFCRILNNETAIGGGSTNVARRIIGIDAPDANTVHLKTASPYPVLPNELARIPMIWSGMAQFENLTYEPAKGCGVTSAWPTVTDFNTGNLVVGTGPYKLKSYVKGAGIALERNDAYWGKTPAPWSEVRMTAVPSAGPRLTGLLSGDFDLIENPAARDLKRITDSGFEYTTKPSVRIMFFQLDVGRAPSPFVKSPKGADDNPLQDARVRQALSMAIDRKAIVDRIMDGVATPANQYLPEGMFGSIVGAPALEYNPTRAKELLAEAGYPNGFELTLSSTNNRYINDAQVTQAVAQYLARIGVKTQVDTMTSSVYFPRRARQEFSAALGGWGSETGEASNFIQYWVTTRNPELGVGSSNYGSYSNPEVDKPYLEAIRTLDDARRSELLQDSVKLALEDMANIPLHFESGVWAFRKGLAYDGRADQRTVATAARPAE</sequence>
<organism evidence="6 7">
    <name type="scientific">Corticimicrobacter populi</name>
    <dbReference type="NCBI Taxonomy" id="2175229"/>
    <lineage>
        <taxon>Bacteria</taxon>
        <taxon>Pseudomonadati</taxon>
        <taxon>Pseudomonadota</taxon>
        <taxon>Betaproteobacteria</taxon>
        <taxon>Burkholderiales</taxon>
        <taxon>Alcaligenaceae</taxon>
        <taxon>Corticimicrobacter</taxon>
    </lineage>
</organism>
<dbReference type="PANTHER" id="PTHR30290:SF9">
    <property type="entry name" value="OLIGOPEPTIDE-BINDING PROTEIN APPA"/>
    <property type="match status" value="1"/>
</dbReference>
<dbReference type="PANTHER" id="PTHR30290">
    <property type="entry name" value="PERIPLASMIC BINDING COMPONENT OF ABC TRANSPORTER"/>
    <property type="match status" value="1"/>
</dbReference>
<comment type="caution">
    <text evidence="6">The sequence shown here is derived from an EMBL/GenBank/DDBJ whole genome shotgun (WGS) entry which is preliminary data.</text>
</comment>
<dbReference type="AlphaFoldDB" id="A0A2V1JYN3"/>
<name>A0A2V1JYN3_9BURK</name>
<gene>
    <name evidence="6" type="ORF">DD235_06670</name>
</gene>
<dbReference type="SUPFAM" id="SSF53850">
    <property type="entry name" value="Periplasmic binding protein-like II"/>
    <property type="match status" value="1"/>
</dbReference>
<feature type="signal peptide" evidence="4">
    <location>
        <begin position="1"/>
        <end position="26"/>
    </location>
</feature>
<dbReference type="EMBL" id="QETA01000002">
    <property type="protein sequence ID" value="PWF24004.1"/>
    <property type="molecule type" value="Genomic_DNA"/>
</dbReference>
<dbReference type="Gene3D" id="3.90.76.10">
    <property type="entry name" value="Dipeptide-binding Protein, Domain 1"/>
    <property type="match status" value="1"/>
</dbReference>
<dbReference type="InterPro" id="IPR030678">
    <property type="entry name" value="Peptide/Ni-bd"/>
</dbReference>
<keyword evidence="3 4" id="KW-0732">Signal</keyword>
<dbReference type="InterPro" id="IPR039424">
    <property type="entry name" value="SBP_5"/>
</dbReference>
<keyword evidence="7" id="KW-1185">Reference proteome</keyword>
<dbReference type="GO" id="GO:0015833">
    <property type="term" value="P:peptide transport"/>
    <property type="evidence" value="ECO:0007669"/>
    <property type="project" value="TreeGrafter"/>
</dbReference>
<dbReference type="PIRSF" id="PIRSF002741">
    <property type="entry name" value="MppA"/>
    <property type="match status" value="1"/>
</dbReference>
<proteinExistence type="inferred from homology"/>
<feature type="domain" description="Solute-binding protein family 5" evidence="5">
    <location>
        <begin position="70"/>
        <end position="456"/>
    </location>
</feature>
<evidence type="ECO:0000256" key="1">
    <source>
        <dbReference type="ARBA" id="ARBA00005695"/>
    </source>
</evidence>
<dbReference type="RefSeq" id="WP_109061283.1">
    <property type="nucleotide sequence ID" value="NZ_QETA01000002.1"/>
</dbReference>
<dbReference type="GO" id="GO:1904680">
    <property type="term" value="F:peptide transmembrane transporter activity"/>
    <property type="evidence" value="ECO:0007669"/>
    <property type="project" value="TreeGrafter"/>
</dbReference>
<dbReference type="GO" id="GO:0043190">
    <property type="term" value="C:ATP-binding cassette (ABC) transporter complex"/>
    <property type="evidence" value="ECO:0007669"/>
    <property type="project" value="InterPro"/>
</dbReference>
<accession>A0A2V1JYN3</accession>
<evidence type="ECO:0000313" key="6">
    <source>
        <dbReference type="EMBL" id="PWF24004.1"/>
    </source>
</evidence>
<evidence type="ECO:0000256" key="2">
    <source>
        <dbReference type="ARBA" id="ARBA00022448"/>
    </source>
</evidence>
<protein>
    <submittedName>
        <fullName evidence="6">Transporter</fullName>
    </submittedName>
</protein>
<dbReference type="Pfam" id="PF00496">
    <property type="entry name" value="SBP_bac_5"/>
    <property type="match status" value="1"/>
</dbReference>
<evidence type="ECO:0000259" key="5">
    <source>
        <dbReference type="Pfam" id="PF00496"/>
    </source>
</evidence>
<feature type="chain" id="PRO_5016156085" evidence="4">
    <location>
        <begin position="27"/>
        <end position="542"/>
    </location>
</feature>
<comment type="similarity">
    <text evidence="1">Belongs to the bacterial solute-binding protein 5 family.</text>
</comment>
<evidence type="ECO:0000313" key="7">
    <source>
        <dbReference type="Proteomes" id="UP000245212"/>
    </source>
</evidence>
<reference evidence="7" key="1">
    <citation type="submission" date="2018-05" db="EMBL/GenBank/DDBJ databases">
        <authorList>
            <person name="Li Y."/>
        </authorList>
    </citation>
    <scope>NUCLEOTIDE SEQUENCE [LARGE SCALE GENOMIC DNA]</scope>
    <source>
        <strain evidence="7">3d-2-2</strain>
    </source>
</reference>